<organism evidence="1 2">
    <name type="scientific">Candidatus Thiomargarita nelsonii</name>
    <dbReference type="NCBI Taxonomy" id="1003181"/>
    <lineage>
        <taxon>Bacteria</taxon>
        <taxon>Pseudomonadati</taxon>
        <taxon>Pseudomonadota</taxon>
        <taxon>Gammaproteobacteria</taxon>
        <taxon>Thiotrichales</taxon>
        <taxon>Thiotrichaceae</taxon>
        <taxon>Thiomargarita</taxon>
    </lineage>
</organism>
<keyword evidence="2" id="KW-1185">Reference proteome</keyword>
<feature type="non-terminal residue" evidence="1">
    <location>
        <position position="1"/>
    </location>
</feature>
<protein>
    <submittedName>
        <fullName evidence="1">Uncharacterized protein</fullName>
    </submittedName>
</protein>
<dbReference type="EMBL" id="LUTY01002441">
    <property type="protein sequence ID" value="OAD20357.1"/>
    <property type="molecule type" value="Genomic_DNA"/>
</dbReference>
<evidence type="ECO:0000313" key="2">
    <source>
        <dbReference type="Proteomes" id="UP000076962"/>
    </source>
</evidence>
<gene>
    <name evidence="1" type="ORF">THIOM_003946</name>
</gene>
<comment type="caution">
    <text evidence="1">The sequence shown here is derived from an EMBL/GenBank/DDBJ whole genome shotgun (WGS) entry which is preliminary data.</text>
</comment>
<reference evidence="1 2" key="1">
    <citation type="submission" date="2016-05" db="EMBL/GenBank/DDBJ databases">
        <title>Single-cell genome of chain-forming Candidatus Thiomargarita nelsonii and comparison to other large sulfur-oxidizing bacteria.</title>
        <authorList>
            <person name="Winkel M."/>
            <person name="Salman V."/>
            <person name="Woyke T."/>
            <person name="Schulz-Vogt H."/>
            <person name="Richter M."/>
            <person name="Flood B."/>
            <person name="Bailey J."/>
            <person name="Amann R."/>
            <person name="Mussmann M."/>
        </authorList>
    </citation>
    <scope>NUCLEOTIDE SEQUENCE [LARGE SCALE GENOMIC DNA]</scope>
    <source>
        <strain evidence="1 2">THI036</strain>
    </source>
</reference>
<name>A0A176RXE0_9GAMM</name>
<proteinExistence type="predicted"/>
<dbReference type="Proteomes" id="UP000076962">
    <property type="component" value="Unassembled WGS sequence"/>
</dbReference>
<evidence type="ECO:0000313" key="1">
    <source>
        <dbReference type="EMBL" id="OAD20357.1"/>
    </source>
</evidence>
<accession>A0A176RXE0</accession>
<dbReference type="AlphaFoldDB" id="A0A176RXE0"/>
<sequence>VRLYAGKLKVETTTTITGKEYRLLNLPYFLAGKLTMYLDWFVSEKKVCK</sequence>